<organism evidence="2 3">
    <name type="scientific">Puccinia striiformis f. sp. tritici PST-78</name>
    <dbReference type="NCBI Taxonomy" id="1165861"/>
    <lineage>
        <taxon>Eukaryota</taxon>
        <taxon>Fungi</taxon>
        <taxon>Dikarya</taxon>
        <taxon>Basidiomycota</taxon>
        <taxon>Pucciniomycotina</taxon>
        <taxon>Pucciniomycetes</taxon>
        <taxon>Pucciniales</taxon>
        <taxon>Pucciniaceae</taxon>
        <taxon>Puccinia</taxon>
    </lineage>
</organism>
<dbReference type="AlphaFoldDB" id="A0A0L0V6S1"/>
<feature type="compositionally biased region" description="Basic and acidic residues" evidence="1">
    <location>
        <begin position="153"/>
        <end position="164"/>
    </location>
</feature>
<dbReference type="Proteomes" id="UP000054564">
    <property type="component" value="Unassembled WGS sequence"/>
</dbReference>
<evidence type="ECO:0000313" key="2">
    <source>
        <dbReference type="EMBL" id="KNE94958.1"/>
    </source>
</evidence>
<evidence type="ECO:0000313" key="3">
    <source>
        <dbReference type="Proteomes" id="UP000054564"/>
    </source>
</evidence>
<evidence type="ECO:0000256" key="1">
    <source>
        <dbReference type="SAM" id="MobiDB-lite"/>
    </source>
</evidence>
<feature type="compositionally biased region" description="Acidic residues" evidence="1">
    <location>
        <begin position="165"/>
        <end position="174"/>
    </location>
</feature>
<name>A0A0L0V6S1_9BASI</name>
<accession>A0A0L0V6S1</accession>
<feature type="region of interest" description="Disordered" evidence="1">
    <location>
        <begin position="97"/>
        <end position="174"/>
    </location>
</feature>
<feature type="compositionally biased region" description="Basic and acidic residues" evidence="1">
    <location>
        <begin position="130"/>
        <end position="145"/>
    </location>
</feature>
<proteinExistence type="predicted"/>
<keyword evidence="3" id="KW-1185">Reference proteome</keyword>
<protein>
    <submittedName>
        <fullName evidence="2">Uncharacterized protein</fullName>
    </submittedName>
</protein>
<sequence>MGLPCNHQIQQANKEGTQFTIDDFHQQWHIQIDLIPEHNTEALPDSITAPTKENNENQYLTDLFNQFKAFQPGEQKFYLEEINKLFEAGFAVAIKGPKSAAKVRGRPGGSTNKRNHISKSSSKRQPSAFEHQDAKEKIEKGELKKGRGRPRKVVKDVARIAKDDTGDEDSDADLPEISLGEIGTLTTVGFSHDILLCTQV</sequence>
<gene>
    <name evidence="2" type="ORF">PSTG_11749</name>
</gene>
<dbReference type="EMBL" id="AJIL01000106">
    <property type="protein sequence ID" value="KNE94958.1"/>
    <property type="molecule type" value="Genomic_DNA"/>
</dbReference>
<comment type="caution">
    <text evidence="2">The sequence shown here is derived from an EMBL/GenBank/DDBJ whole genome shotgun (WGS) entry which is preliminary data.</text>
</comment>
<reference evidence="3" key="1">
    <citation type="submission" date="2014-03" db="EMBL/GenBank/DDBJ databases">
        <title>The Genome Sequence of Puccinia striiformis f. sp. tritici PST-78.</title>
        <authorList>
            <consortium name="The Broad Institute Genome Sequencing Platform"/>
            <person name="Cuomo C."/>
            <person name="Hulbert S."/>
            <person name="Chen X."/>
            <person name="Walker B."/>
            <person name="Young S.K."/>
            <person name="Zeng Q."/>
            <person name="Gargeya S."/>
            <person name="Fitzgerald M."/>
            <person name="Haas B."/>
            <person name="Abouelleil A."/>
            <person name="Alvarado L."/>
            <person name="Arachchi H.M."/>
            <person name="Berlin A.M."/>
            <person name="Chapman S.B."/>
            <person name="Goldberg J."/>
            <person name="Griggs A."/>
            <person name="Gujja S."/>
            <person name="Hansen M."/>
            <person name="Howarth C."/>
            <person name="Imamovic A."/>
            <person name="Larimer J."/>
            <person name="McCowan C."/>
            <person name="Montmayeur A."/>
            <person name="Murphy C."/>
            <person name="Neiman D."/>
            <person name="Pearson M."/>
            <person name="Priest M."/>
            <person name="Roberts A."/>
            <person name="Saif S."/>
            <person name="Shea T."/>
            <person name="Sisk P."/>
            <person name="Sykes S."/>
            <person name="Wortman J."/>
            <person name="Nusbaum C."/>
            <person name="Birren B."/>
        </authorList>
    </citation>
    <scope>NUCLEOTIDE SEQUENCE [LARGE SCALE GENOMIC DNA]</scope>
    <source>
        <strain evidence="3">race PST-78</strain>
    </source>
</reference>